<dbReference type="RefSeq" id="WP_131834536.1">
    <property type="nucleotide sequence ID" value="NZ_SMFY01000001.1"/>
</dbReference>
<dbReference type="EMBL" id="SMFY01000001">
    <property type="protein sequence ID" value="TCK31309.1"/>
    <property type="molecule type" value="Genomic_DNA"/>
</dbReference>
<organism evidence="2 3">
    <name type="scientific">Ancylobacter aquaticus</name>
    <dbReference type="NCBI Taxonomy" id="100"/>
    <lineage>
        <taxon>Bacteria</taxon>
        <taxon>Pseudomonadati</taxon>
        <taxon>Pseudomonadota</taxon>
        <taxon>Alphaproteobacteria</taxon>
        <taxon>Hyphomicrobiales</taxon>
        <taxon>Xanthobacteraceae</taxon>
        <taxon>Ancylobacter</taxon>
    </lineage>
</organism>
<comment type="caution">
    <text evidence="2">The sequence shown here is derived from an EMBL/GenBank/DDBJ whole genome shotgun (WGS) entry which is preliminary data.</text>
</comment>
<keyword evidence="3" id="KW-1185">Reference proteome</keyword>
<evidence type="ECO:0000313" key="3">
    <source>
        <dbReference type="Proteomes" id="UP000295030"/>
    </source>
</evidence>
<gene>
    <name evidence="2" type="ORF">EV667_1418</name>
</gene>
<proteinExistence type="predicted"/>
<dbReference type="Proteomes" id="UP000295030">
    <property type="component" value="Unassembled WGS sequence"/>
</dbReference>
<accession>A0A4R1IDA4</accession>
<sequence length="162" mass="16912">MAREDRLVEDLRSIFDEARRSSGQVQAEALLAVAPVVLKSSDPERERGVAYMRDRLAPESYRAICRAIGDELDRLNNEIDRLKRFERISTVVETAKRRIVARPMIVAKPTATAAVKAAAAGATAPGASASGSATAGVATAPAPAAPAVAPRQPGAGVPAAAE</sequence>
<dbReference type="AlphaFoldDB" id="A0A4R1IDA4"/>
<protein>
    <submittedName>
        <fullName evidence="2">Uncharacterized protein</fullName>
    </submittedName>
</protein>
<dbReference type="OrthoDB" id="8455717at2"/>
<name>A0A4R1IDA4_ANCAQ</name>
<reference evidence="2 3" key="1">
    <citation type="submission" date="2019-03" db="EMBL/GenBank/DDBJ databases">
        <title>Genomic Encyclopedia of Type Strains, Phase IV (KMG-IV): sequencing the most valuable type-strain genomes for metagenomic binning, comparative biology and taxonomic classification.</title>
        <authorList>
            <person name="Goeker M."/>
        </authorList>
    </citation>
    <scope>NUCLEOTIDE SEQUENCE [LARGE SCALE GENOMIC DNA]</scope>
    <source>
        <strain evidence="2 3">DSM 101</strain>
    </source>
</reference>
<evidence type="ECO:0000256" key="1">
    <source>
        <dbReference type="SAM" id="MobiDB-lite"/>
    </source>
</evidence>
<evidence type="ECO:0000313" key="2">
    <source>
        <dbReference type="EMBL" id="TCK31309.1"/>
    </source>
</evidence>
<feature type="region of interest" description="Disordered" evidence="1">
    <location>
        <begin position="124"/>
        <end position="162"/>
    </location>
</feature>